<dbReference type="Gene3D" id="3.40.50.300">
    <property type="entry name" value="P-loop containing nucleotide triphosphate hydrolases"/>
    <property type="match status" value="1"/>
</dbReference>
<dbReference type="PANTHER" id="PTHR12788:SF10">
    <property type="entry name" value="PROTEIN-TYROSINE SULFOTRANSFERASE"/>
    <property type="match status" value="1"/>
</dbReference>
<organism evidence="2">
    <name type="scientific">Streptomyces sp. JCM 9888</name>
    <dbReference type="NCBI Taxonomy" id="1570103"/>
    <lineage>
        <taxon>Bacteria</taxon>
        <taxon>Bacillati</taxon>
        <taxon>Actinomycetota</taxon>
        <taxon>Actinomycetes</taxon>
        <taxon>Kitasatosporales</taxon>
        <taxon>Streptomycetaceae</taxon>
        <taxon>Streptomyces</taxon>
    </lineage>
</organism>
<accession>A0A0B5H307</accession>
<dbReference type="EMBL" id="KJ817374">
    <property type="protein sequence ID" value="AJF34510.1"/>
    <property type="molecule type" value="Genomic_DNA"/>
</dbReference>
<keyword evidence="1 2" id="KW-0808">Transferase</keyword>
<dbReference type="PANTHER" id="PTHR12788">
    <property type="entry name" value="PROTEIN-TYROSINE SULFOTRANSFERASE 2"/>
    <property type="match status" value="1"/>
</dbReference>
<evidence type="ECO:0000313" key="2">
    <source>
        <dbReference type="EMBL" id="AJF34510.1"/>
    </source>
</evidence>
<dbReference type="GO" id="GO:0008476">
    <property type="term" value="F:protein-tyrosine sulfotransferase activity"/>
    <property type="evidence" value="ECO:0007669"/>
    <property type="project" value="InterPro"/>
</dbReference>
<gene>
    <name evidence="2" type="primary">acmK</name>
</gene>
<name>A0A0B5H307_9ACTN</name>
<reference evidence="2" key="1">
    <citation type="journal article" date="2014" name="PLoS ONE">
        <title>Characterization of Biosynthetic Genes of Ascamycin/Dealanylascamycin Featuring a 5'-O-Sulfonamide Moiety in Streptomyces sp. JCM9888.</title>
        <authorList>
            <person name="Zhao C."/>
            <person name="Qi J."/>
            <person name="Tao W."/>
            <person name="He L."/>
            <person name="Xu W."/>
            <person name="Chan J."/>
            <person name="Deng Z."/>
        </authorList>
    </citation>
    <scope>NUCLEOTIDE SEQUENCE</scope>
    <source>
        <strain evidence="2">JCM 9888</strain>
    </source>
</reference>
<protein>
    <submittedName>
        <fullName evidence="2">Sulfotransferase</fullName>
    </submittedName>
</protein>
<dbReference type="InterPro" id="IPR026634">
    <property type="entry name" value="TPST-like"/>
</dbReference>
<sequence>MADLGEPDRVASPVFIIGTERSGSNLLRLILNAHPSIAVPHPPHFMRYLASIERTYGDLTSETARRAATRDALALLRTHIHPWGCDVDEDTVVAAAAPSLFGVVAAVYDEYRRAQGKARWGCKSTFMVWHVDEVLAQYPGAKFVWLVRDPRDVAASAKSSVFAPYHPYRTAGLWVREQRLAAGALERHGPDVVHLLRYEDLVSRPAEEIAKLCAFLDESFDPAMLAPHLTGEAQRTSRLSAAWLNTAAPISARSVGRYQKSLTVAERRQVERVACLVMKSLSYSLSPDVHQAVRPALAEVLTRGALLRLATEYRSLRGDTNHFRRWRRDMTVLGLRARARLRAAVPTASPISGGNA</sequence>
<evidence type="ECO:0000256" key="1">
    <source>
        <dbReference type="ARBA" id="ARBA00022679"/>
    </source>
</evidence>
<dbReference type="AlphaFoldDB" id="A0A0B5H307"/>
<dbReference type="InterPro" id="IPR027417">
    <property type="entry name" value="P-loop_NTPase"/>
</dbReference>
<dbReference type="Pfam" id="PF13469">
    <property type="entry name" value="Sulfotransfer_3"/>
    <property type="match status" value="1"/>
</dbReference>
<proteinExistence type="predicted"/>
<dbReference type="SUPFAM" id="SSF52540">
    <property type="entry name" value="P-loop containing nucleoside triphosphate hydrolases"/>
    <property type="match status" value="1"/>
</dbReference>